<evidence type="ECO:0000259" key="6">
    <source>
        <dbReference type="SMART" id="SM01217"/>
    </source>
</evidence>
<dbReference type="GO" id="GO:0005975">
    <property type="term" value="P:carbohydrate metabolic process"/>
    <property type="evidence" value="ECO:0007669"/>
    <property type="project" value="InterPro"/>
</dbReference>
<evidence type="ECO:0000256" key="3">
    <source>
        <dbReference type="ARBA" id="ARBA00023277"/>
    </source>
</evidence>
<evidence type="ECO:0000313" key="8">
    <source>
        <dbReference type="Proteomes" id="UP000483362"/>
    </source>
</evidence>
<dbReference type="Gene3D" id="3.40.50.1700">
    <property type="entry name" value="Glycoside hydrolase family 3 C-terminal domain"/>
    <property type="match status" value="1"/>
</dbReference>
<dbReference type="InterPro" id="IPR050288">
    <property type="entry name" value="Cellulose_deg_GH3"/>
</dbReference>
<dbReference type="AlphaFoldDB" id="A0A6L5XCW9"/>
<dbReference type="PANTHER" id="PTHR42715:SF10">
    <property type="entry name" value="BETA-GLUCOSIDASE"/>
    <property type="match status" value="1"/>
</dbReference>
<comment type="similarity">
    <text evidence="1 4">Belongs to the glycosyl hydrolase 3 family.</text>
</comment>
<keyword evidence="5" id="KW-0732">Signal</keyword>
<dbReference type="SUPFAM" id="SSF51445">
    <property type="entry name" value="(Trans)glycosidases"/>
    <property type="match status" value="1"/>
</dbReference>
<dbReference type="FunFam" id="2.60.40.10:FF:000495">
    <property type="entry name" value="Periplasmic beta-glucosidase"/>
    <property type="match status" value="1"/>
</dbReference>
<dbReference type="Pfam" id="PF00933">
    <property type="entry name" value="Glyco_hydro_3"/>
    <property type="match status" value="1"/>
</dbReference>
<dbReference type="SMART" id="SM01217">
    <property type="entry name" value="Fn3_like"/>
    <property type="match status" value="1"/>
</dbReference>
<keyword evidence="4" id="KW-0326">Glycosidase</keyword>
<dbReference type="InterPro" id="IPR001764">
    <property type="entry name" value="Glyco_hydro_3_N"/>
</dbReference>
<evidence type="ECO:0000256" key="1">
    <source>
        <dbReference type="ARBA" id="ARBA00005336"/>
    </source>
</evidence>
<dbReference type="InterPro" id="IPR017853">
    <property type="entry name" value="GH"/>
</dbReference>
<feature type="domain" description="Fibronectin type III-like" evidence="6">
    <location>
        <begin position="660"/>
        <end position="730"/>
    </location>
</feature>
<dbReference type="InterPro" id="IPR036962">
    <property type="entry name" value="Glyco_hydro_3_N_sf"/>
</dbReference>
<dbReference type="Pfam" id="PF01915">
    <property type="entry name" value="Glyco_hydro_3_C"/>
    <property type="match status" value="1"/>
</dbReference>
<accession>A0A6L5XCW9</accession>
<dbReference type="InterPro" id="IPR013783">
    <property type="entry name" value="Ig-like_fold"/>
</dbReference>
<evidence type="ECO:0000313" key="7">
    <source>
        <dbReference type="EMBL" id="MSS17048.1"/>
    </source>
</evidence>
<protein>
    <submittedName>
        <fullName evidence="7">Glycosyl hydrolase</fullName>
    </submittedName>
</protein>
<reference evidence="7 8" key="1">
    <citation type="submission" date="2019-08" db="EMBL/GenBank/DDBJ databases">
        <title>In-depth cultivation of the pig gut microbiome towards novel bacterial diversity and tailored functional studies.</title>
        <authorList>
            <person name="Wylensek D."/>
            <person name="Hitch T.C.A."/>
            <person name="Clavel T."/>
        </authorList>
    </citation>
    <scope>NUCLEOTIDE SEQUENCE [LARGE SCALE GENOMIC DNA]</scope>
    <source>
        <strain evidence="7 8">Oil-RF-744-WCA-WT-10</strain>
    </source>
</reference>
<keyword evidence="2 4" id="KW-0378">Hydrolase</keyword>
<name>A0A6L5XCW9_9BACT</name>
<feature type="chain" id="PRO_5027088178" evidence="5">
    <location>
        <begin position="19"/>
        <end position="742"/>
    </location>
</feature>
<dbReference type="RefSeq" id="WP_154327551.1">
    <property type="nucleotide sequence ID" value="NZ_CP045696.1"/>
</dbReference>
<feature type="signal peptide" evidence="5">
    <location>
        <begin position="1"/>
        <end position="18"/>
    </location>
</feature>
<dbReference type="GO" id="GO:0008422">
    <property type="term" value="F:beta-glucosidase activity"/>
    <property type="evidence" value="ECO:0007669"/>
    <property type="project" value="UniProtKB-ARBA"/>
</dbReference>
<dbReference type="Proteomes" id="UP000483362">
    <property type="component" value="Unassembled WGS sequence"/>
</dbReference>
<evidence type="ECO:0000256" key="4">
    <source>
        <dbReference type="RuleBase" id="RU361161"/>
    </source>
</evidence>
<evidence type="ECO:0000256" key="5">
    <source>
        <dbReference type="SAM" id="SignalP"/>
    </source>
</evidence>
<gene>
    <name evidence="7" type="ORF">FYJ29_04615</name>
</gene>
<dbReference type="Gene3D" id="2.60.40.10">
    <property type="entry name" value="Immunoglobulins"/>
    <property type="match status" value="1"/>
</dbReference>
<dbReference type="Gene3D" id="3.20.20.300">
    <property type="entry name" value="Glycoside hydrolase, family 3, N-terminal domain"/>
    <property type="match status" value="1"/>
</dbReference>
<evidence type="ECO:0000256" key="2">
    <source>
        <dbReference type="ARBA" id="ARBA00022801"/>
    </source>
</evidence>
<dbReference type="SUPFAM" id="SSF52279">
    <property type="entry name" value="Beta-D-glucan exohydrolase, C-terminal domain"/>
    <property type="match status" value="1"/>
</dbReference>
<dbReference type="PANTHER" id="PTHR42715">
    <property type="entry name" value="BETA-GLUCOSIDASE"/>
    <property type="match status" value="1"/>
</dbReference>
<dbReference type="InterPro" id="IPR026891">
    <property type="entry name" value="Fn3-like"/>
</dbReference>
<keyword evidence="8" id="KW-1185">Reference proteome</keyword>
<dbReference type="PRINTS" id="PR00133">
    <property type="entry name" value="GLHYDRLASE3"/>
</dbReference>
<dbReference type="InterPro" id="IPR002772">
    <property type="entry name" value="Glyco_hydro_3_C"/>
</dbReference>
<dbReference type="PROSITE" id="PS00775">
    <property type="entry name" value="GLYCOSYL_HYDROL_F3"/>
    <property type="match status" value="1"/>
</dbReference>
<proteinExistence type="inferred from homology"/>
<comment type="caution">
    <text evidence="7">The sequence shown here is derived from an EMBL/GenBank/DDBJ whole genome shotgun (WGS) entry which is preliminary data.</text>
</comment>
<keyword evidence="3" id="KW-0119">Carbohydrate metabolism</keyword>
<sequence length="742" mass="81369">MKKIITLCLLLATVLAPAAGEQLPVYLDERQPVEKRIDDALSRMTLDEKIAVIHAQSKFSAPGVKRLGLPDFWTDDGPHGVRPDVLWDEWQQAGHTNDSCVAFPALTCLAATWNPSMARLYGRSLGEEALYRGKNMILGPGVNMCRTPLGGRNFEYMGEDPCLASAMVVPYIQGLQSNGVAACVKHFALNNDEENRFKVNVTVSDRALREIYLPAFEAAVKRGHTWGLMGAYNLYRDQHNCHNRYLLVDLLKGEWNYDGVVVSDWGGTHDTDQAVKNGLDMEFGTWTNGLSAGAKNAYDMYYMAMAYRAGIVSGKYTTRELDDKVRRVLRLYYRTTMARKSGHGFLCSEAHYDAARTIAEQGIVLLQNKRGVLPLKAGTRRLLVVGENAIKMMTVGGGSSSLKAQREILPLDGLKARLGSAVQVDYARGYVGDTTGSYNGVTARQSLAETRSAAQLVAEAVDKARGADYVIVVGGLNKSKHQDCEDHDRLDYGLPYGQDSLVEALARVNSNVVFVNISGNAVAMPWSDKVAAIVQAWYLGSETGTALAAVLAGDVNPSGRLPFTWPRRLADVGAHALGAYPGTWRPGHNIIDEQYKEGIYVGYRWADKHRVKPLFAFGHGLSYTTFAMSGLRLDKRRVAAPDSITATVTVTNTGRRAGAQVVQFYVSDHSTTVDMPVKELRGFARVELQPGESREVSVVLGGHDFQYWDEAGGGWQVSHGRRTLLVGDAADHTPLRADFAVE</sequence>
<dbReference type="EMBL" id="VULT01000005">
    <property type="protein sequence ID" value="MSS17048.1"/>
    <property type="molecule type" value="Genomic_DNA"/>
</dbReference>
<dbReference type="InterPro" id="IPR036881">
    <property type="entry name" value="Glyco_hydro_3_C_sf"/>
</dbReference>
<dbReference type="Pfam" id="PF14310">
    <property type="entry name" value="Fn3-like"/>
    <property type="match status" value="1"/>
</dbReference>
<organism evidence="7 8">
    <name type="scientific">Sodaliphilus pleomorphus</name>
    <dbReference type="NCBI Taxonomy" id="2606626"/>
    <lineage>
        <taxon>Bacteria</taxon>
        <taxon>Pseudomonadati</taxon>
        <taxon>Bacteroidota</taxon>
        <taxon>Bacteroidia</taxon>
        <taxon>Bacteroidales</taxon>
        <taxon>Muribaculaceae</taxon>
        <taxon>Sodaliphilus</taxon>
    </lineage>
</organism>
<dbReference type="InterPro" id="IPR019800">
    <property type="entry name" value="Glyco_hydro_3_AS"/>
</dbReference>